<dbReference type="WBParaSite" id="ES5_v2.g24288.t1">
    <property type="protein sequence ID" value="ES5_v2.g24288.t1"/>
    <property type="gene ID" value="ES5_v2.g24288"/>
</dbReference>
<name>A0AC34G4V2_9BILA</name>
<evidence type="ECO:0000313" key="2">
    <source>
        <dbReference type="WBParaSite" id="ES5_v2.g24288.t1"/>
    </source>
</evidence>
<dbReference type="Proteomes" id="UP000887579">
    <property type="component" value="Unplaced"/>
</dbReference>
<protein>
    <submittedName>
        <fullName evidence="2">Uncharacterized protein</fullName>
    </submittedName>
</protein>
<accession>A0AC34G4V2</accession>
<reference evidence="2" key="1">
    <citation type="submission" date="2022-11" db="UniProtKB">
        <authorList>
            <consortium name="WormBaseParasite"/>
        </authorList>
    </citation>
    <scope>IDENTIFICATION</scope>
</reference>
<organism evidence="1 2">
    <name type="scientific">Panagrolaimus sp. ES5</name>
    <dbReference type="NCBI Taxonomy" id="591445"/>
    <lineage>
        <taxon>Eukaryota</taxon>
        <taxon>Metazoa</taxon>
        <taxon>Ecdysozoa</taxon>
        <taxon>Nematoda</taxon>
        <taxon>Chromadorea</taxon>
        <taxon>Rhabditida</taxon>
        <taxon>Tylenchina</taxon>
        <taxon>Panagrolaimomorpha</taxon>
        <taxon>Panagrolaimoidea</taxon>
        <taxon>Panagrolaimidae</taxon>
        <taxon>Panagrolaimus</taxon>
    </lineage>
</organism>
<sequence>MPKERPLLLWMSSMLSSVKAKPFMVSVDKKFLISSLFFSVSFLRRSHFIPTALFRATNHLRFSSLFL</sequence>
<proteinExistence type="predicted"/>
<evidence type="ECO:0000313" key="1">
    <source>
        <dbReference type="Proteomes" id="UP000887579"/>
    </source>
</evidence>